<sequence>MAQILPIAGALLLGVAQLGFIGALRRTARVPTAVAPAVAVALQLILAFACGLAGALSLAPFVIVGVGGFLLGIEVRRGRQALLGHVIDPSVVVLAVLTAALVWILPGARLLHYDNFSHWGLVVRFMLRQDRFPTATDTIVGFHTYPLGTASWEYAVARLLGGREWQMMLAQGYILATACVSILALTPRRRWAGLVGVAALVVAFLLHGPRLDTLLVDNVLAAWTIVGLVTISACRGNVGRAAFPLAVLCAALVATKQTGVFWVIVLCLTGLVLRAASPWQRALSLLAPALGAGLTWAAWRRHTATAFAGLPDSKHSFSREQVREMLAEKTPEVRAQIHDLFLTAVRGDQLLWLALAGLALALAVAGRVRHRPRRAAVAMGGAALVSVLFLGGQYAVYVLSMPALEALQLASFDRYLSTLHLVLAAAALIVGAHLAEQTRPSRSAGAFVMGLGGVVSLLVTSWPRPLWSPVDGTLRDRVESAFATVSVPPGSEICLYGDHPSGYLRYLVRYVSLADDVVSTPVPDRAGGPIPPACDYVAVVDRSPRAAAYLRASGYPVTDTVPVVMQR</sequence>
<organism evidence="2 3">
    <name type="scientific">Nostocoides australiense Ben110</name>
    <dbReference type="NCBI Taxonomy" id="1193182"/>
    <lineage>
        <taxon>Bacteria</taxon>
        <taxon>Bacillati</taxon>
        <taxon>Actinomycetota</taxon>
        <taxon>Actinomycetes</taxon>
        <taxon>Micrococcales</taxon>
        <taxon>Intrasporangiaceae</taxon>
        <taxon>Nostocoides</taxon>
    </lineage>
</organism>
<reference evidence="2 3" key="1">
    <citation type="journal article" date="2013" name="ISME J.">
        <title>A metabolic model for members of the genus Tetrasphaera involved in enhanced biological phosphorus removal.</title>
        <authorList>
            <person name="Kristiansen R."/>
            <person name="Nguyen H.T.T."/>
            <person name="Saunders A.M."/>
            <person name="Nielsen J.L."/>
            <person name="Wimmer R."/>
            <person name="Le V.Q."/>
            <person name="McIlroy S.J."/>
            <person name="Petrovski S."/>
            <person name="Seviour R.J."/>
            <person name="Calteau A."/>
            <person name="Nielsen K.L."/>
            <person name="Nielsen P.H."/>
        </authorList>
    </citation>
    <scope>NUCLEOTIDE SEQUENCE [LARGE SCALE GENOMIC DNA]</scope>
    <source>
        <strain evidence="2 3">Ben110</strain>
    </source>
</reference>
<evidence type="ECO:0008006" key="4">
    <source>
        <dbReference type="Google" id="ProtNLM"/>
    </source>
</evidence>
<dbReference type="Proteomes" id="UP000035763">
    <property type="component" value="Unassembled WGS sequence"/>
</dbReference>
<feature type="transmembrane region" description="Helical" evidence="1">
    <location>
        <begin position="37"/>
        <end position="70"/>
    </location>
</feature>
<name>W6JTG3_9MICO</name>
<feature type="transmembrane region" description="Helical" evidence="1">
    <location>
        <begin position="375"/>
        <end position="395"/>
    </location>
</feature>
<feature type="transmembrane region" description="Helical" evidence="1">
    <location>
        <begin position="165"/>
        <end position="184"/>
    </location>
</feature>
<evidence type="ECO:0000256" key="1">
    <source>
        <dbReference type="SAM" id="Phobius"/>
    </source>
</evidence>
<accession>W6JTG3</accession>
<feature type="transmembrane region" description="Helical" evidence="1">
    <location>
        <begin position="214"/>
        <end position="231"/>
    </location>
</feature>
<feature type="transmembrane region" description="Helical" evidence="1">
    <location>
        <begin position="260"/>
        <end position="276"/>
    </location>
</feature>
<dbReference type="EMBL" id="CAJA01000090">
    <property type="protein sequence ID" value="CCH72593.1"/>
    <property type="molecule type" value="Genomic_DNA"/>
</dbReference>
<dbReference type="OrthoDB" id="6637251at2"/>
<keyword evidence="3" id="KW-1185">Reference proteome</keyword>
<gene>
    <name evidence="2" type="ORF">BN11_180011</name>
</gene>
<evidence type="ECO:0000313" key="2">
    <source>
        <dbReference type="EMBL" id="CCH72593.1"/>
    </source>
</evidence>
<feature type="transmembrane region" description="Helical" evidence="1">
    <location>
        <begin position="191"/>
        <end position="208"/>
    </location>
</feature>
<proteinExistence type="predicted"/>
<dbReference type="STRING" id="1193182.BN11_180011"/>
<keyword evidence="1" id="KW-1133">Transmembrane helix</keyword>
<feature type="transmembrane region" description="Helical" evidence="1">
    <location>
        <begin position="415"/>
        <end position="435"/>
    </location>
</feature>
<feature type="transmembrane region" description="Helical" evidence="1">
    <location>
        <begin position="350"/>
        <end position="368"/>
    </location>
</feature>
<feature type="transmembrane region" description="Helical" evidence="1">
    <location>
        <begin position="82"/>
        <end position="105"/>
    </location>
</feature>
<evidence type="ECO:0000313" key="3">
    <source>
        <dbReference type="Proteomes" id="UP000035763"/>
    </source>
</evidence>
<comment type="caution">
    <text evidence="2">The sequence shown here is derived from an EMBL/GenBank/DDBJ whole genome shotgun (WGS) entry which is preliminary data.</text>
</comment>
<dbReference type="AlphaFoldDB" id="W6JTG3"/>
<protein>
    <recommendedName>
        <fullName evidence="4">Glycosyltransferase RgtA/B/C/D-like domain-containing protein</fullName>
    </recommendedName>
</protein>
<keyword evidence="1" id="KW-0812">Transmembrane</keyword>
<feature type="transmembrane region" description="Helical" evidence="1">
    <location>
        <begin position="444"/>
        <end position="462"/>
    </location>
</feature>
<dbReference type="RefSeq" id="WP_048693867.1">
    <property type="nucleotide sequence ID" value="NZ_HG764815.1"/>
</dbReference>
<keyword evidence="1" id="KW-0472">Membrane</keyword>